<name>A0ABD2PAH3_9CUCU</name>
<dbReference type="InterPro" id="IPR007014">
    <property type="entry name" value="FUN14"/>
</dbReference>
<comment type="subcellular location">
    <subcellularLocation>
        <location evidence="1">Mitochondrion outer membrane</location>
        <topology evidence="1">Multi-pass membrane protein</topology>
    </subcellularLocation>
</comment>
<evidence type="ECO:0000256" key="4">
    <source>
        <dbReference type="ARBA" id="ARBA00022989"/>
    </source>
</evidence>
<evidence type="ECO:0000313" key="8">
    <source>
        <dbReference type="Proteomes" id="UP001516400"/>
    </source>
</evidence>
<keyword evidence="3 6" id="KW-0812">Transmembrane</keyword>
<dbReference type="PANTHER" id="PTHR21346:SF0">
    <property type="entry name" value="RE45833P"/>
    <property type="match status" value="1"/>
</dbReference>
<reference evidence="7 8" key="1">
    <citation type="journal article" date="2021" name="BMC Biol.">
        <title>Horizontally acquired antibacterial genes associated with adaptive radiation of ladybird beetles.</title>
        <authorList>
            <person name="Li H.S."/>
            <person name="Tang X.F."/>
            <person name="Huang Y.H."/>
            <person name="Xu Z.Y."/>
            <person name="Chen M.L."/>
            <person name="Du X.Y."/>
            <person name="Qiu B.Y."/>
            <person name="Chen P.T."/>
            <person name="Zhang W."/>
            <person name="Slipinski A."/>
            <person name="Escalona H.E."/>
            <person name="Waterhouse R.M."/>
            <person name="Zwick A."/>
            <person name="Pang H."/>
        </authorList>
    </citation>
    <scope>NUCLEOTIDE SEQUENCE [LARGE SCALE GENOMIC DNA]</scope>
    <source>
        <strain evidence="7">SYSU2018</strain>
    </source>
</reference>
<comment type="similarity">
    <text evidence="2">Belongs to the FUN14 family.</text>
</comment>
<evidence type="ECO:0008006" key="9">
    <source>
        <dbReference type="Google" id="ProtNLM"/>
    </source>
</evidence>
<proteinExistence type="inferred from homology"/>
<comment type="caution">
    <text evidence="7">The sequence shown here is derived from an EMBL/GenBank/DDBJ whole genome shotgun (WGS) entry which is preliminary data.</text>
</comment>
<keyword evidence="8" id="KW-1185">Reference proteome</keyword>
<evidence type="ECO:0000313" key="7">
    <source>
        <dbReference type="EMBL" id="KAL3287777.1"/>
    </source>
</evidence>
<protein>
    <recommendedName>
        <fullName evidence="9">FUN14 domain-containing protein 1</fullName>
    </recommendedName>
</protein>
<dbReference type="Pfam" id="PF04930">
    <property type="entry name" value="FUN14"/>
    <property type="match status" value="1"/>
</dbReference>
<dbReference type="PANTHER" id="PTHR21346">
    <property type="entry name" value="FUN14 DOMAIN CONTAINING"/>
    <property type="match status" value="1"/>
</dbReference>
<evidence type="ECO:0000256" key="6">
    <source>
        <dbReference type="SAM" id="Phobius"/>
    </source>
</evidence>
<keyword evidence="4 6" id="KW-1133">Transmembrane helix</keyword>
<evidence type="ECO:0000256" key="1">
    <source>
        <dbReference type="ARBA" id="ARBA00004374"/>
    </source>
</evidence>
<organism evidence="7 8">
    <name type="scientific">Cryptolaemus montrouzieri</name>
    <dbReference type="NCBI Taxonomy" id="559131"/>
    <lineage>
        <taxon>Eukaryota</taxon>
        <taxon>Metazoa</taxon>
        <taxon>Ecdysozoa</taxon>
        <taxon>Arthropoda</taxon>
        <taxon>Hexapoda</taxon>
        <taxon>Insecta</taxon>
        <taxon>Pterygota</taxon>
        <taxon>Neoptera</taxon>
        <taxon>Endopterygota</taxon>
        <taxon>Coleoptera</taxon>
        <taxon>Polyphaga</taxon>
        <taxon>Cucujiformia</taxon>
        <taxon>Coccinelloidea</taxon>
        <taxon>Coccinellidae</taxon>
        <taxon>Scymninae</taxon>
        <taxon>Scymnini</taxon>
        <taxon>Cryptolaemus</taxon>
    </lineage>
</organism>
<keyword evidence="5 6" id="KW-0472">Membrane</keyword>
<evidence type="ECO:0000256" key="3">
    <source>
        <dbReference type="ARBA" id="ARBA00022692"/>
    </source>
</evidence>
<feature type="transmembrane region" description="Helical" evidence="6">
    <location>
        <begin position="155"/>
        <end position="172"/>
    </location>
</feature>
<accession>A0ABD2PAH3</accession>
<dbReference type="Proteomes" id="UP001516400">
    <property type="component" value="Unassembled WGS sequence"/>
</dbReference>
<evidence type="ECO:0000256" key="5">
    <source>
        <dbReference type="ARBA" id="ARBA00023136"/>
    </source>
</evidence>
<evidence type="ECO:0000256" key="2">
    <source>
        <dbReference type="ARBA" id="ARBA00009160"/>
    </source>
</evidence>
<dbReference type="AlphaFoldDB" id="A0ABD2PAH3"/>
<sequence>MAAADKANKEIINLNEVKNDAKSYIEKILGDISKTSASKQMILGVSSGWLTGFMAMRVGKPTALALGGGIILLQIANEKGLIKINWDKVNKNIDKVADKVEEAVTGHPPTALDKAERFVDRQVTKTEEALKNKGKKAKRWYSKVLGEKEMQLKEVHIFIVSFVAGVAIGVGSS</sequence>
<gene>
    <name evidence="7" type="ORF">HHI36_002239</name>
</gene>
<dbReference type="GO" id="GO:0005741">
    <property type="term" value="C:mitochondrial outer membrane"/>
    <property type="evidence" value="ECO:0007669"/>
    <property type="project" value="UniProtKB-SubCell"/>
</dbReference>
<dbReference type="EMBL" id="JABFTP020000185">
    <property type="protein sequence ID" value="KAL3287777.1"/>
    <property type="molecule type" value="Genomic_DNA"/>
</dbReference>